<feature type="compositionally biased region" description="Low complexity" evidence="2">
    <location>
        <begin position="807"/>
        <end position="825"/>
    </location>
</feature>
<evidence type="ECO:0000256" key="2">
    <source>
        <dbReference type="SAM" id="MobiDB-lite"/>
    </source>
</evidence>
<reference evidence="4 6" key="1">
    <citation type="submission" date="2016-10" db="EMBL/GenBank/DDBJ databases">
        <authorList>
            <person name="Cai Z."/>
        </authorList>
    </citation>
    <scope>NUCLEOTIDE SEQUENCE [LARGE SCALE GENOMIC DNA]</scope>
</reference>
<organism evidence="4 6">
    <name type="scientific">Tetradesmus obliquus</name>
    <name type="common">Green alga</name>
    <name type="synonym">Acutodesmus obliquus</name>
    <dbReference type="NCBI Taxonomy" id="3088"/>
    <lineage>
        <taxon>Eukaryota</taxon>
        <taxon>Viridiplantae</taxon>
        <taxon>Chlorophyta</taxon>
        <taxon>core chlorophytes</taxon>
        <taxon>Chlorophyceae</taxon>
        <taxon>CS clade</taxon>
        <taxon>Sphaeropleales</taxon>
        <taxon>Scenedesmaceae</taxon>
        <taxon>Tetradesmus</taxon>
    </lineage>
</organism>
<feature type="region of interest" description="Disordered" evidence="2">
    <location>
        <begin position="1"/>
        <end position="81"/>
    </location>
</feature>
<dbReference type="PANTHER" id="PTHR31535:SF3">
    <property type="entry name" value="REGULATORY PROTEIN ZESTE"/>
    <property type="match status" value="1"/>
</dbReference>
<dbReference type="STRING" id="3088.A0A383VZ52"/>
<feature type="region of interest" description="Disordered" evidence="2">
    <location>
        <begin position="656"/>
        <end position="761"/>
    </location>
</feature>
<dbReference type="InterPro" id="IPR006668">
    <property type="entry name" value="Mg_transptr_MgtE_intracell_dom"/>
</dbReference>
<feature type="region of interest" description="Disordered" evidence="2">
    <location>
        <begin position="1657"/>
        <end position="1705"/>
    </location>
</feature>
<feature type="compositionally biased region" description="Low complexity" evidence="2">
    <location>
        <begin position="667"/>
        <end position="691"/>
    </location>
</feature>
<dbReference type="InterPro" id="IPR011002">
    <property type="entry name" value="FliG_a-hlx"/>
</dbReference>
<dbReference type="Gene3D" id="1.25.60.10">
    <property type="entry name" value="MgtE N-terminal domain-like"/>
    <property type="match status" value="1"/>
</dbReference>
<feature type="compositionally biased region" description="Low complexity" evidence="2">
    <location>
        <begin position="706"/>
        <end position="719"/>
    </location>
</feature>
<feature type="compositionally biased region" description="Low complexity" evidence="2">
    <location>
        <begin position="1790"/>
        <end position="1799"/>
    </location>
</feature>
<evidence type="ECO:0000259" key="3">
    <source>
        <dbReference type="Pfam" id="PF03448"/>
    </source>
</evidence>
<feature type="region of interest" description="Disordered" evidence="2">
    <location>
        <begin position="1469"/>
        <end position="1508"/>
    </location>
</feature>
<feature type="compositionally biased region" description="Low complexity" evidence="2">
    <location>
        <begin position="1578"/>
        <end position="1600"/>
    </location>
</feature>
<evidence type="ECO:0000313" key="4">
    <source>
        <dbReference type="EMBL" id="SZX70064.1"/>
    </source>
</evidence>
<feature type="compositionally biased region" description="Polar residues" evidence="2">
    <location>
        <begin position="656"/>
        <end position="666"/>
    </location>
</feature>
<feature type="compositionally biased region" description="Polar residues" evidence="2">
    <location>
        <begin position="695"/>
        <end position="705"/>
    </location>
</feature>
<feature type="region of interest" description="Disordered" evidence="2">
    <location>
        <begin position="540"/>
        <end position="611"/>
    </location>
</feature>
<feature type="compositionally biased region" description="Basic and acidic residues" evidence="2">
    <location>
        <begin position="1680"/>
        <end position="1690"/>
    </location>
</feature>
<dbReference type="SUPFAM" id="SSF48029">
    <property type="entry name" value="FliG"/>
    <property type="match status" value="1"/>
</dbReference>
<protein>
    <recommendedName>
        <fullName evidence="3">Magnesium transporter MgtE intracellular domain-containing protein</fullName>
    </recommendedName>
</protein>
<gene>
    <name evidence="4" type="ORF">BQ4739_LOCUS10311</name>
    <name evidence="5" type="ORF">BQ4739_LOCUS14710</name>
</gene>
<keyword evidence="1" id="KW-0175">Coiled coil</keyword>
<feature type="compositionally biased region" description="Low complexity" evidence="2">
    <location>
        <begin position="1657"/>
        <end position="1673"/>
    </location>
</feature>
<dbReference type="EMBL" id="FNXT01001214">
    <property type="protein sequence ID" value="SZX74440.1"/>
    <property type="molecule type" value="Genomic_DNA"/>
</dbReference>
<keyword evidence="6" id="KW-1185">Reference proteome</keyword>
<feature type="compositionally biased region" description="Low complexity" evidence="2">
    <location>
        <begin position="1757"/>
        <end position="1766"/>
    </location>
</feature>
<feature type="compositionally biased region" description="Low complexity" evidence="2">
    <location>
        <begin position="746"/>
        <end position="761"/>
    </location>
</feature>
<feature type="region of interest" description="Disordered" evidence="2">
    <location>
        <begin position="1578"/>
        <end position="1641"/>
    </location>
</feature>
<feature type="domain" description="Magnesium transporter MgtE intracellular" evidence="3">
    <location>
        <begin position="1211"/>
        <end position="1305"/>
    </location>
</feature>
<feature type="compositionally biased region" description="Basic and acidic residues" evidence="2">
    <location>
        <begin position="124"/>
        <end position="136"/>
    </location>
</feature>
<feature type="compositionally biased region" description="Low complexity" evidence="2">
    <location>
        <begin position="138"/>
        <end position="157"/>
    </location>
</feature>
<feature type="compositionally biased region" description="Polar residues" evidence="2">
    <location>
        <begin position="723"/>
        <end position="735"/>
    </location>
</feature>
<evidence type="ECO:0000313" key="5">
    <source>
        <dbReference type="EMBL" id="SZX74440.1"/>
    </source>
</evidence>
<feature type="compositionally biased region" description="Low complexity" evidence="2">
    <location>
        <begin position="45"/>
        <end position="57"/>
    </location>
</feature>
<feature type="region of interest" description="Disordered" evidence="2">
    <location>
        <begin position="773"/>
        <end position="854"/>
    </location>
</feature>
<feature type="compositionally biased region" description="Low complexity" evidence="2">
    <location>
        <begin position="569"/>
        <end position="604"/>
    </location>
</feature>
<feature type="region of interest" description="Disordered" evidence="2">
    <location>
        <begin position="99"/>
        <end position="175"/>
    </location>
</feature>
<feature type="coiled-coil region" evidence="1">
    <location>
        <begin position="910"/>
        <end position="968"/>
    </location>
</feature>
<feature type="compositionally biased region" description="Gly residues" evidence="2">
    <location>
        <begin position="1800"/>
        <end position="1811"/>
    </location>
</feature>
<feature type="domain" description="Magnesium transporter MgtE intracellular" evidence="3">
    <location>
        <begin position="1354"/>
        <end position="1427"/>
    </location>
</feature>
<feature type="compositionally biased region" description="Low complexity" evidence="2">
    <location>
        <begin position="540"/>
        <end position="551"/>
    </location>
</feature>
<feature type="region of interest" description="Disordered" evidence="2">
    <location>
        <begin position="1718"/>
        <end position="1766"/>
    </location>
</feature>
<name>A0A383VZ52_TETOB</name>
<dbReference type="Proteomes" id="UP000256970">
    <property type="component" value="Unassembled WGS sequence"/>
</dbReference>
<feature type="compositionally biased region" description="Low complexity" evidence="2">
    <location>
        <begin position="103"/>
        <end position="113"/>
    </location>
</feature>
<evidence type="ECO:0000256" key="1">
    <source>
        <dbReference type="SAM" id="Coils"/>
    </source>
</evidence>
<sequence length="2381" mass="247477">METPEKPGIKSNKPQTPAIASVKPGELPSVLRTSADLGSSSKLPGTATAAGAAQHGHAGAKHNTAADKQLAGARGSNSVPSADLLSTALLPRLDSLSAAQQHALPSRPALSASPPRPNRSTLSPERHREAGKHSSRDASSPAAAAGAPAAKQAANAALRRSCPTASSSKKAADGAPAVGSVAMTALLASYYRKLGGQPDGSWLAGAAATAAGNSNQQQQQLDSPREAVDFVSATAKAAAAAAACDDTRLLRPVDPAKPGYYWKPVQGDAAAAAAGQAVLHGSDNILGFQLLQEFAGPGDLLPTSHTRQRMSMLLRLPLGTEHFLSAVPAAIQDRSGHACLLVLPSDQPSNRKEALAVEELLAQLLQDPATAVAKACQWRAAVLAALCSDSLGAVAEALKEKGPPRSWQFKQQQAGLSSQVLGSDMAEALDSLMTSSEVSTTAAKMASLINIKEANVQVGEAATAAAAAAAAAVAPASLRCPSALAPGISAGAAAAAAAELADASAKAAAQQQLQKAAQQQQHRSSLRHQLQLQALVGEVGSSGLQSPQSPGTNRSSRSWLGDSEAAGASLQHCSSQLQQQPQLLGPRASSPPASQSGSSTSRQSPLRRAVHQDSIAVQDAAAGAADAATAAAANSRCSSAMRASFGNLAVTTEMKSFSQHSSRPTQLGSPSRSSLSSASGAAHASPAAAAATPEHQPSQEQQQICRSSMASTGGSSTARQRQSRCSSPTALSKSSCGEDPQGSFKASTPGAPGAAAGAGSAMHTPRSACAAAAAASGPNTSRDRSPSAAGCSRLKSGISKPPELTTPAASPPAAAAAAEQRASSPKHGAAVPAHEQQSARAEADAAEEDKEAAADGSVSAMQLLKQPHELSSLYGLALSASVCMADLVRQVEVACVERGRALVCAWNCSMGAAESALVELQAQNRQLLRLNSKLVDDQQELAKELKGVDFLRREAMRFRKELEEAQAAAAGSSADNSALRARLEVAESQVAAVEAFTRKRLARLRWRNAFVVLGTWSRQSTIQSGGQRSSKAPGQLLAKVVMLEKMVNAVNSVEHRKLAWGRNQKMEKFEFNRPQMSDMVQVMTLGPQVAAPGRVHDGYNIDSTVQMLTALTPEARTMVLATMPPVQRWKVVEAMKDEERAAMVIAMSVGLRKEAAAAVDGRLWERTMDIIKNHSGHAARYLTSMDIDDAAAEFLGWGTFQQVDALGSTDTYTAAALLTRSPEPLRKELLGMLEPYMAANIVQAMMPPPAASSVDALDVKKAMAILMAMDPSKAADILTEMGASKAASKLMHMDAEARNSIIESMAPRAAAVTLASMEDALQQAQDGRPDSPELLSLTGGSNMESPVMDTMMELDAANAYSIMSYMSVQDKAALLANMDPNAVARLLGLMDPNEAVVLLAALGDGNARLVGQALSSEERNRMVQVLQSADCQAGDSFAARARQKGSFRDHEPETVQRLVDAYETIEAGAMDGGDEEPSAARRSTQEVLNSARRTPRTPPNNRSRLQLRSVGVQAGAGLADSTMQGSGEDDTGGNAGAAVAAAAAAAAGGGGGGGAGVRSRARTASNIGYIDDDAADAAAGGSGRANANGKANRARAAAGEAGKKAPVNVKRAEERQLSGDVAESEAETGLEASAGEAPIQAAAKQKGSKAAAAGTAAKPAAGSAAGASSSTNSKARRRSRMSEGGDDKVPDPSQRSSQIGAAAAAAALPEVPLLPLSAAAVHDDSTDFEETPPSSSRPLRYDDEGEDAPSGDSTPRTAAAAGASAAARRAGKSAAASTAAGRKALREALKSQAAAKQKGGAAGRAGAGASGGSKDANQSAAAEDDAGNASGATGAAAPAAALSEAPAQARLGRLPRNARLIEAMAQHKNAKPKPKGWLMAVVESIYKEGETLLRKLGRADMIKKQSVPEIVFAYFHNKYGQRALVNENVGSLVNTLALHQRSDLRLEAFARLLSEEWDVSIFLDFLNAQALCLQPAKLACIEYPREPSKDEAYAWVCLYKAVWVADAVLGMRAQAARNRFNEFLHMASVPADEADVERLRRERREAAAKDAKGAAGGGAKEEELPESFYKLPRIRFLLILCKEILRINKFIASFGEERFAALDAQRCGIVSVVLARGFVKAMSPAATDAQVSDNINVFVSTAEGFVRDMPPEQVAVPSVTELSREAFVAGVTGTAVVREHIKLNLLHPARLEEDDAEAQVFFSLLVVLLTRHSSALLPYWQAALDAAGDRARALQAQLAGVTAAGAAGDARLKAYVNLLLGLINTSTQGYLDSLLGADADVEALASDQLEGGLVRLEDAALLLVGGCGGIEYLLEEQDPQLALARMQRLPLGGRIKAMGQQLLRHRRMEPAMVENAANVLQRVWRRRQLQRQEQQQALGEA</sequence>
<dbReference type="Pfam" id="PF03448">
    <property type="entry name" value="MgtE_N"/>
    <property type="match status" value="2"/>
</dbReference>
<dbReference type="InterPro" id="IPR038076">
    <property type="entry name" value="MgtE_N_sf"/>
</dbReference>
<dbReference type="PANTHER" id="PTHR31535">
    <property type="match status" value="1"/>
</dbReference>
<accession>A0A383VZ52</accession>
<dbReference type="SUPFAM" id="SSF158791">
    <property type="entry name" value="MgtE N-terminal domain-like"/>
    <property type="match status" value="1"/>
</dbReference>
<proteinExistence type="predicted"/>
<dbReference type="EMBL" id="FNXT01000970">
    <property type="protein sequence ID" value="SZX70064.1"/>
    <property type="molecule type" value="Genomic_DNA"/>
</dbReference>
<feature type="region of interest" description="Disordered" evidence="2">
    <location>
        <begin position="1788"/>
        <end position="1833"/>
    </location>
</feature>
<evidence type="ECO:0000313" key="6">
    <source>
        <dbReference type="Proteomes" id="UP000256970"/>
    </source>
</evidence>